<evidence type="ECO:0000256" key="1">
    <source>
        <dbReference type="ARBA" id="ARBA00006270"/>
    </source>
</evidence>
<protein>
    <submittedName>
        <fullName evidence="8">RAB26, member RAS oncogene family</fullName>
    </submittedName>
</protein>
<keyword evidence="2" id="KW-0547">Nucleotide-binding</keyword>
<keyword evidence="7" id="KW-1185">Reference proteome</keyword>
<dbReference type="SUPFAM" id="SSF52540">
    <property type="entry name" value="P-loop containing nucleoside triphosphate hydrolases"/>
    <property type="match status" value="1"/>
</dbReference>
<proteinExistence type="inferred from homology"/>
<dbReference type="InterPro" id="IPR005225">
    <property type="entry name" value="Small_GTP-bd"/>
</dbReference>
<dbReference type="SMART" id="SM00175">
    <property type="entry name" value="RAB"/>
    <property type="match status" value="1"/>
</dbReference>
<dbReference type="InterPro" id="IPR050305">
    <property type="entry name" value="Small_GTPase_Rab"/>
</dbReference>
<evidence type="ECO:0000313" key="7">
    <source>
        <dbReference type="Proteomes" id="UP000095280"/>
    </source>
</evidence>
<evidence type="ECO:0000256" key="6">
    <source>
        <dbReference type="SAM" id="MobiDB-lite"/>
    </source>
</evidence>
<organism evidence="7 8">
    <name type="scientific">Macrostomum lignano</name>
    <dbReference type="NCBI Taxonomy" id="282301"/>
    <lineage>
        <taxon>Eukaryota</taxon>
        <taxon>Metazoa</taxon>
        <taxon>Spiralia</taxon>
        <taxon>Lophotrochozoa</taxon>
        <taxon>Platyhelminthes</taxon>
        <taxon>Rhabditophora</taxon>
        <taxon>Macrostomorpha</taxon>
        <taxon>Macrostomida</taxon>
        <taxon>Macrostomidae</taxon>
        <taxon>Macrostomum</taxon>
    </lineage>
</organism>
<dbReference type="FunFam" id="3.40.50.300:FF:001447">
    <property type="entry name" value="Ras-related protein Rab-1B"/>
    <property type="match status" value="1"/>
</dbReference>
<dbReference type="Proteomes" id="UP000095280">
    <property type="component" value="Unplaced"/>
</dbReference>
<dbReference type="AlphaFoldDB" id="A0A1I8F1Z0"/>
<dbReference type="PROSITE" id="PS51419">
    <property type="entry name" value="RAB"/>
    <property type="match status" value="1"/>
</dbReference>
<dbReference type="GO" id="GO:0005525">
    <property type="term" value="F:GTP binding"/>
    <property type="evidence" value="ECO:0007669"/>
    <property type="project" value="UniProtKB-KW"/>
</dbReference>
<name>A0A1I8F1Z0_9PLAT</name>
<accession>A0A1I8F1Z0</accession>
<dbReference type="SMART" id="SM00174">
    <property type="entry name" value="RHO"/>
    <property type="match status" value="1"/>
</dbReference>
<dbReference type="InterPro" id="IPR027417">
    <property type="entry name" value="P-loop_NTPase"/>
</dbReference>
<feature type="region of interest" description="Disordered" evidence="6">
    <location>
        <begin position="1"/>
        <end position="35"/>
    </location>
</feature>
<dbReference type="Gene3D" id="3.40.50.300">
    <property type="entry name" value="P-loop containing nucleotide triphosphate hydrolases"/>
    <property type="match status" value="1"/>
</dbReference>
<dbReference type="PROSITE" id="PS51421">
    <property type="entry name" value="RAS"/>
    <property type="match status" value="1"/>
</dbReference>
<evidence type="ECO:0000313" key="8">
    <source>
        <dbReference type="WBParaSite" id="maker-unitig_13597-snap-gene-0.1-mRNA-1"/>
    </source>
</evidence>
<feature type="compositionally biased region" description="Polar residues" evidence="6">
    <location>
        <begin position="1"/>
        <end position="10"/>
    </location>
</feature>
<reference evidence="8" key="1">
    <citation type="submission" date="2016-11" db="UniProtKB">
        <authorList>
            <consortium name="WormBaseParasite"/>
        </authorList>
    </citation>
    <scope>IDENTIFICATION</scope>
</reference>
<dbReference type="PANTHER" id="PTHR47980">
    <property type="entry name" value="LD44762P"/>
    <property type="match status" value="1"/>
</dbReference>
<keyword evidence="4" id="KW-0449">Lipoprotein</keyword>
<evidence type="ECO:0000256" key="5">
    <source>
        <dbReference type="ARBA" id="ARBA00023289"/>
    </source>
</evidence>
<dbReference type="CDD" id="cd00154">
    <property type="entry name" value="Rab"/>
    <property type="match status" value="1"/>
</dbReference>
<dbReference type="GO" id="GO:0003924">
    <property type="term" value="F:GTPase activity"/>
    <property type="evidence" value="ECO:0007669"/>
    <property type="project" value="InterPro"/>
</dbReference>
<dbReference type="PRINTS" id="PR00449">
    <property type="entry name" value="RASTRNSFRMNG"/>
</dbReference>
<keyword evidence="5" id="KW-0636">Prenylation</keyword>
<dbReference type="WBParaSite" id="maker-unitig_13597-snap-gene-0.1-mRNA-1">
    <property type="protein sequence ID" value="maker-unitig_13597-snap-gene-0.1-mRNA-1"/>
    <property type="gene ID" value="maker-unitig_13597-snap-gene-0.1"/>
</dbReference>
<evidence type="ECO:0000256" key="4">
    <source>
        <dbReference type="ARBA" id="ARBA00023288"/>
    </source>
</evidence>
<dbReference type="SMART" id="SM00173">
    <property type="entry name" value="RAS"/>
    <property type="match status" value="1"/>
</dbReference>
<dbReference type="NCBIfam" id="TIGR00231">
    <property type="entry name" value="small_GTP"/>
    <property type="match status" value="1"/>
</dbReference>
<dbReference type="Pfam" id="PF00071">
    <property type="entry name" value="Ras"/>
    <property type="match status" value="1"/>
</dbReference>
<comment type="similarity">
    <text evidence="1">Belongs to the small GTPase superfamily. Rab family.</text>
</comment>
<keyword evidence="3" id="KW-0342">GTP-binding</keyword>
<evidence type="ECO:0000256" key="2">
    <source>
        <dbReference type="ARBA" id="ARBA00022741"/>
    </source>
</evidence>
<sequence length="213" mass="23880">RLLRNQQQQKGSERSCSRTNGVEYSTPGRRRSPLRLRCRSSDGLGLLERRRYVPDRTATLTSRHGSTGGCSEPYDAVCKVMLIGDSGVGKTSFLHQFKDAKFPGSTFITTVGVDYRSKILTVDGYRIRFQPLPALGHGCTERYRSISNAYYRDADAILLFYDITNRQSFNSVRSWLADIKDHASPGVYVMLLGNKSDADRERKVSASEGQKLA</sequence>
<dbReference type="InterPro" id="IPR001806">
    <property type="entry name" value="Small_GTPase"/>
</dbReference>
<evidence type="ECO:0000256" key="3">
    <source>
        <dbReference type="ARBA" id="ARBA00023134"/>
    </source>
</evidence>